<dbReference type="Gene3D" id="3.30.390.30">
    <property type="match status" value="1"/>
</dbReference>
<dbReference type="STRING" id="1526658.BHK69_13065"/>
<dbReference type="Gene3D" id="3.50.50.60">
    <property type="entry name" value="FAD/NAD(P)-binding domain"/>
    <property type="match status" value="2"/>
</dbReference>
<proteinExistence type="inferred from homology"/>
<evidence type="ECO:0000256" key="1">
    <source>
        <dbReference type="ARBA" id="ARBA00001974"/>
    </source>
</evidence>
<dbReference type="InterPro" id="IPR041575">
    <property type="entry name" value="Rubredoxin_C"/>
</dbReference>
<feature type="domain" description="NADH-rubredoxin oxidoreductase C-terminal" evidence="6">
    <location>
        <begin position="324"/>
        <end position="391"/>
    </location>
</feature>
<evidence type="ECO:0000259" key="6">
    <source>
        <dbReference type="Pfam" id="PF18267"/>
    </source>
</evidence>
<keyword evidence="4" id="KW-0274">FAD</keyword>
<dbReference type="OrthoDB" id="9768666at2"/>
<dbReference type="AlphaFoldDB" id="A0A1D7U1P0"/>
<evidence type="ECO:0000256" key="4">
    <source>
        <dbReference type="ARBA" id="ARBA00022827"/>
    </source>
</evidence>
<dbReference type="InterPro" id="IPR023753">
    <property type="entry name" value="FAD/NAD-binding_dom"/>
</dbReference>
<dbReference type="InterPro" id="IPR036188">
    <property type="entry name" value="FAD/NAD-bd_sf"/>
</dbReference>
<keyword evidence="3" id="KW-0285">Flavoprotein</keyword>
<evidence type="ECO:0008006" key="9">
    <source>
        <dbReference type="Google" id="ProtNLM"/>
    </source>
</evidence>
<comment type="cofactor">
    <cofactor evidence="1">
        <name>FAD</name>
        <dbReference type="ChEBI" id="CHEBI:57692"/>
    </cofactor>
</comment>
<dbReference type="GO" id="GO:0016491">
    <property type="term" value="F:oxidoreductase activity"/>
    <property type="evidence" value="ECO:0007669"/>
    <property type="project" value="InterPro"/>
</dbReference>
<name>A0A1D7U1P0_9HYPH</name>
<dbReference type="Pfam" id="PF07992">
    <property type="entry name" value="Pyr_redox_2"/>
    <property type="match status" value="1"/>
</dbReference>
<dbReference type="PRINTS" id="PR00411">
    <property type="entry name" value="PNDRDTASEI"/>
</dbReference>
<dbReference type="PANTHER" id="PTHR43429:SF3">
    <property type="entry name" value="NITRITE REDUCTASE [NAD(P)H]"/>
    <property type="match status" value="1"/>
</dbReference>
<dbReference type="Proteomes" id="UP000094969">
    <property type="component" value="Chromosome"/>
</dbReference>
<evidence type="ECO:0000313" key="8">
    <source>
        <dbReference type="Proteomes" id="UP000094969"/>
    </source>
</evidence>
<keyword evidence="8" id="KW-1185">Reference proteome</keyword>
<evidence type="ECO:0000256" key="3">
    <source>
        <dbReference type="ARBA" id="ARBA00022630"/>
    </source>
</evidence>
<comment type="similarity">
    <text evidence="2">Belongs to the FAD-dependent oxidoreductase family.</text>
</comment>
<evidence type="ECO:0000256" key="2">
    <source>
        <dbReference type="ARBA" id="ARBA00006442"/>
    </source>
</evidence>
<evidence type="ECO:0000313" key="7">
    <source>
        <dbReference type="EMBL" id="AOO81270.1"/>
    </source>
</evidence>
<dbReference type="EMBL" id="CP017147">
    <property type="protein sequence ID" value="AOO81270.1"/>
    <property type="molecule type" value="Genomic_DNA"/>
</dbReference>
<gene>
    <name evidence="7" type="ORF">BHK69_13065</name>
</gene>
<reference evidence="7 8" key="1">
    <citation type="journal article" date="2015" name="Antonie Van Leeuwenhoek">
        <title>Bosea vaviloviae sp. nov., a new species of slow-growing rhizobia isolated from nodules of the relict species Vavilovia formosa (Stev.) Fed.</title>
        <authorList>
            <person name="Safronova V.I."/>
            <person name="Kuznetsova I.G."/>
            <person name="Sazanova A.L."/>
            <person name="Kimeklis A.K."/>
            <person name="Belimov A.A."/>
            <person name="Andronov E.E."/>
            <person name="Pinaev A.G."/>
            <person name="Chizhevskaya E.P."/>
            <person name="Pukhaev A.R."/>
            <person name="Popov K.P."/>
            <person name="Willems A."/>
            <person name="Tikhonovich I.A."/>
        </authorList>
    </citation>
    <scope>NUCLEOTIDE SEQUENCE [LARGE SCALE GENOMIC DNA]</scope>
    <source>
        <strain evidence="7 8">Vaf18</strain>
    </source>
</reference>
<organism evidence="7 8">
    <name type="scientific">Bosea vaviloviae</name>
    <dbReference type="NCBI Taxonomy" id="1526658"/>
    <lineage>
        <taxon>Bacteria</taxon>
        <taxon>Pseudomonadati</taxon>
        <taxon>Pseudomonadota</taxon>
        <taxon>Alphaproteobacteria</taxon>
        <taxon>Hyphomicrobiales</taxon>
        <taxon>Boseaceae</taxon>
        <taxon>Bosea</taxon>
    </lineage>
</organism>
<dbReference type="InterPro" id="IPR050260">
    <property type="entry name" value="FAD-bd_OxRdtase"/>
</dbReference>
<dbReference type="InterPro" id="IPR016156">
    <property type="entry name" value="FAD/NAD-linked_Rdtase_dimer_sf"/>
</dbReference>
<feature type="domain" description="FAD/NAD(P)-binding" evidence="5">
    <location>
        <begin position="5"/>
        <end position="299"/>
    </location>
</feature>
<dbReference type="RefSeq" id="WP_069690484.1">
    <property type="nucleotide sequence ID" value="NZ_CP017147.1"/>
</dbReference>
<protein>
    <recommendedName>
        <fullName evidence="9">Assimilatory nitrite reductase large subunit</fullName>
    </recommendedName>
</protein>
<dbReference type="PANTHER" id="PTHR43429">
    <property type="entry name" value="PYRIDINE NUCLEOTIDE-DISULFIDE OXIDOREDUCTASE DOMAIN-CONTAINING"/>
    <property type="match status" value="1"/>
</dbReference>
<accession>A0A1D7U1P0</accession>
<dbReference type="SUPFAM" id="SSF51905">
    <property type="entry name" value="FAD/NAD(P)-binding domain"/>
    <property type="match status" value="1"/>
</dbReference>
<evidence type="ECO:0000259" key="5">
    <source>
        <dbReference type="Pfam" id="PF07992"/>
    </source>
</evidence>
<dbReference type="Pfam" id="PF18267">
    <property type="entry name" value="Rubredoxin_C"/>
    <property type="match status" value="1"/>
</dbReference>
<sequence>MAQPLVIVGKGMAATRLVDELSQRALGRYSIAVIGAEGRLAYNRVLLSPLLAGEIAEPDIELKPAAWWRARGVSMIYGRSVAGIDRAARTVTLEDGLALPYGKLVLATGSKPLKPPFPGGDLAGVATFRDTADVGMMRAYAQRGARIVVIGGGLLGLEAAYGLSKAGGQRAGQVTLLHLVDRLMERQLDAEGAGLLAAAITARGIDVRLSSATKGFVGTDKVEGVELQDGTIIPADLVVIAIGVRPNIDLARAAGLAVNRGIVVDDAMASEDASIFAIGECAEHRGQVYGLVEPAYEQARVLAMRLAGQKSAGVEAAYAGSLLATNLKVSGVGVFSAGEFEAGEGAEILVLRDPKAGIYRKFVLREGRLAGCVLVGDTQGALFYLGLIRSGQEISAIRADLPFGEPYCIREAA</sequence>
<dbReference type="KEGG" id="bvv:BHK69_13065"/>
<dbReference type="PRINTS" id="PR00368">
    <property type="entry name" value="FADPNR"/>
</dbReference>